<reference evidence="1" key="1">
    <citation type="submission" date="2022-09" db="EMBL/GenBank/DDBJ databases">
        <title>Actin cytoskeleton and complex cell architecture in an #Asgard archaeon.</title>
        <authorList>
            <person name="Ponce Toledo R.I."/>
            <person name="Schleper C."/>
            <person name="Rodrigues Oliveira T."/>
            <person name="Wollweber F."/>
            <person name="Xu J."/>
            <person name="Rittmann S."/>
            <person name="Klingl A."/>
            <person name="Pilhofer M."/>
        </authorList>
    </citation>
    <scope>NUCLEOTIDE SEQUENCE</scope>
    <source>
        <strain evidence="1">B-35</strain>
    </source>
</reference>
<gene>
    <name evidence="1" type="ORF">NEF87_002240</name>
</gene>
<proteinExistence type="predicted"/>
<organism evidence="1 2">
    <name type="scientific">Candidatus Lokiarchaeum ossiferum</name>
    <dbReference type="NCBI Taxonomy" id="2951803"/>
    <lineage>
        <taxon>Archaea</taxon>
        <taxon>Promethearchaeati</taxon>
        <taxon>Promethearchaeota</taxon>
        <taxon>Promethearchaeia</taxon>
        <taxon>Promethearchaeales</taxon>
        <taxon>Promethearchaeaceae</taxon>
        <taxon>Candidatus Lokiarchaeum</taxon>
    </lineage>
</organism>
<keyword evidence="2" id="KW-1185">Reference proteome</keyword>
<evidence type="ECO:0000313" key="2">
    <source>
        <dbReference type="Proteomes" id="UP001208689"/>
    </source>
</evidence>
<dbReference type="Proteomes" id="UP001208689">
    <property type="component" value="Chromosome"/>
</dbReference>
<name>A0ABY6HR20_9ARCH</name>
<evidence type="ECO:0000313" key="1">
    <source>
        <dbReference type="EMBL" id="UYP45955.1"/>
    </source>
</evidence>
<dbReference type="EMBL" id="CP104013">
    <property type="protein sequence ID" value="UYP45955.1"/>
    <property type="molecule type" value="Genomic_DNA"/>
</dbReference>
<protein>
    <submittedName>
        <fullName evidence="1">Uncharacterized protein</fullName>
    </submittedName>
</protein>
<sequence>MYYYYDAKVLHPGKFDDSDYNKGKNQQILKNSFLLFKENPIQESIFVES</sequence>
<accession>A0ABY6HR20</accession>